<dbReference type="RefSeq" id="WP_115503743.1">
    <property type="nucleotide sequence ID" value="NZ_QSQI01000008.1"/>
</dbReference>
<evidence type="ECO:0000313" key="2">
    <source>
        <dbReference type="Proteomes" id="UP000284772"/>
    </source>
</evidence>
<evidence type="ECO:0008006" key="3">
    <source>
        <dbReference type="Google" id="ProtNLM"/>
    </source>
</evidence>
<organism evidence="1 2">
    <name type="scientific">Bacteroides intestinalis</name>
    <dbReference type="NCBI Taxonomy" id="329854"/>
    <lineage>
        <taxon>Bacteria</taxon>
        <taxon>Pseudomonadati</taxon>
        <taxon>Bacteroidota</taxon>
        <taxon>Bacteroidia</taxon>
        <taxon>Bacteroidales</taxon>
        <taxon>Bacteroidaceae</taxon>
        <taxon>Bacteroides</taxon>
    </lineage>
</organism>
<proteinExistence type="predicted"/>
<name>A0A3E4KVA3_9BACE</name>
<reference evidence="1 2" key="1">
    <citation type="submission" date="2018-08" db="EMBL/GenBank/DDBJ databases">
        <title>A genome reference for cultivated species of the human gut microbiota.</title>
        <authorList>
            <person name="Zou Y."/>
            <person name="Xue W."/>
            <person name="Luo G."/>
        </authorList>
    </citation>
    <scope>NUCLEOTIDE SEQUENCE [LARGE SCALE GENOMIC DNA]</scope>
    <source>
        <strain evidence="1 2">AF19-10AC</strain>
    </source>
</reference>
<evidence type="ECO:0000313" key="1">
    <source>
        <dbReference type="EMBL" id="RGT58337.1"/>
    </source>
</evidence>
<dbReference type="EMBL" id="QRWT01000001">
    <property type="protein sequence ID" value="RGT58337.1"/>
    <property type="molecule type" value="Genomic_DNA"/>
</dbReference>
<gene>
    <name evidence="1" type="ORF">DWX27_01090</name>
</gene>
<protein>
    <recommendedName>
        <fullName evidence="3">MarR family transcriptional regulator</fullName>
    </recommendedName>
</protein>
<dbReference type="Proteomes" id="UP000284772">
    <property type="component" value="Unassembled WGS sequence"/>
</dbReference>
<sequence length="69" mass="7782">MRAIIDGVDSGFSCKEVLQKYNLDTSANIIRLKNALLQKELIETDEPRVTLSDPVFGVWFKKRVCIPSA</sequence>
<comment type="caution">
    <text evidence="1">The sequence shown here is derived from an EMBL/GenBank/DDBJ whole genome shotgun (WGS) entry which is preliminary data.</text>
</comment>
<accession>A0A3E4KVA3</accession>
<dbReference type="AlphaFoldDB" id="A0A3E4KVA3"/>